<dbReference type="PANTHER" id="PTHR42973">
    <property type="entry name" value="BINDING OXIDOREDUCTASE, PUTATIVE (AFU_ORTHOLOGUE AFUA_1G17690)-RELATED"/>
    <property type="match status" value="1"/>
</dbReference>
<feature type="non-terminal residue" evidence="7">
    <location>
        <position position="447"/>
    </location>
</feature>
<organism evidence="7 8">
    <name type="scientific">Pleomassaria siparia CBS 279.74</name>
    <dbReference type="NCBI Taxonomy" id="1314801"/>
    <lineage>
        <taxon>Eukaryota</taxon>
        <taxon>Fungi</taxon>
        <taxon>Dikarya</taxon>
        <taxon>Ascomycota</taxon>
        <taxon>Pezizomycotina</taxon>
        <taxon>Dothideomycetes</taxon>
        <taxon>Pleosporomycetidae</taxon>
        <taxon>Pleosporales</taxon>
        <taxon>Pleomassariaceae</taxon>
        <taxon>Pleomassaria</taxon>
    </lineage>
</organism>
<dbReference type="EMBL" id="MU005765">
    <property type="protein sequence ID" value="KAF2713178.1"/>
    <property type="molecule type" value="Genomic_DNA"/>
</dbReference>
<dbReference type="InterPro" id="IPR006094">
    <property type="entry name" value="Oxid_FAD_bind_N"/>
</dbReference>
<dbReference type="Pfam" id="PF01565">
    <property type="entry name" value="FAD_binding_4"/>
    <property type="match status" value="1"/>
</dbReference>
<dbReference type="OrthoDB" id="415825at2759"/>
<evidence type="ECO:0000259" key="6">
    <source>
        <dbReference type="PROSITE" id="PS51387"/>
    </source>
</evidence>
<evidence type="ECO:0000313" key="8">
    <source>
        <dbReference type="Proteomes" id="UP000799428"/>
    </source>
</evidence>
<dbReference type="InterPro" id="IPR016166">
    <property type="entry name" value="FAD-bd_PCMH"/>
</dbReference>
<dbReference type="Gene3D" id="3.30.465.10">
    <property type="match status" value="1"/>
</dbReference>
<keyword evidence="4" id="KW-0274">FAD</keyword>
<comment type="similarity">
    <text evidence="2">Belongs to the oxygen-dependent FAD-linked oxidoreductase family.</text>
</comment>
<dbReference type="Proteomes" id="UP000799428">
    <property type="component" value="Unassembled WGS sequence"/>
</dbReference>
<dbReference type="InterPro" id="IPR036318">
    <property type="entry name" value="FAD-bd_PCMH-like_sf"/>
</dbReference>
<dbReference type="InterPro" id="IPR016169">
    <property type="entry name" value="FAD-bd_PCMH_sub2"/>
</dbReference>
<sequence>MQHLGISTSHSSPHLIFICQWPCILSLKMLRLCLFPLLLLPCTLAVNFAWENIQLDPSESLIYPAIRFADPSPSRPTPPCKTIPGDLDWPSEEEWVRFNDTLGGVLLKPRPLAAVCYAGSAYDGEKCDEVTRGWGSTKLQYFRRPNIDHVPMGVGKRLCTHIRPKLDLHTRWLAVNFARNMKIRLVVKTSGHDPNGKSIGGYSLSIWTYSLRSLTYFPTYTSISPSYSGQAVALGAGIRAADGSVAMSQYNFTMSIAGGSTVGLSGGYMQGGGHSIYTSYFGLIADHVLSIQAVLANGDFVTLDGETGKDLFWAFRGGGGGTFGVITSMVVKVFPRTSIASSSITFSTLPSRDSITGLSVETFWAGVKAYFGYCIAICDAGGIGYNFIRHATSGNNTGLTFTTSISLPNYTRQESQSFTRPLLVSLSNLGIPVTVPPAQRLANHDTQ</sequence>
<dbReference type="GO" id="GO:0071949">
    <property type="term" value="F:FAD binding"/>
    <property type="evidence" value="ECO:0007669"/>
    <property type="project" value="InterPro"/>
</dbReference>
<comment type="cofactor">
    <cofactor evidence="1">
        <name>FAD</name>
        <dbReference type="ChEBI" id="CHEBI:57692"/>
    </cofactor>
</comment>
<dbReference type="PANTHER" id="PTHR42973:SF39">
    <property type="entry name" value="FAD-BINDING PCMH-TYPE DOMAIN-CONTAINING PROTEIN"/>
    <property type="match status" value="1"/>
</dbReference>
<dbReference type="PROSITE" id="PS51387">
    <property type="entry name" value="FAD_PCMH"/>
    <property type="match status" value="1"/>
</dbReference>
<gene>
    <name evidence="7" type="ORF">K504DRAFT_517130</name>
</gene>
<keyword evidence="3" id="KW-0285">Flavoprotein</keyword>
<accession>A0A6G1KK19</accession>
<dbReference type="AlphaFoldDB" id="A0A6G1KK19"/>
<evidence type="ECO:0000256" key="4">
    <source>
        <dbReference type="ARBA" id="ARBA00022827"/>
    </source>
</evidence>
<dbReference type="GO" id="GO:0016491">
    <property type="term" value="F:oxidoreductase activity"/>
    <property type="evidence" value="ECO:0007669"/>
    <property type="project" value="UniProtKB-KW"/>
</dbReference>
<feature type="domain" description="FAD-binding PCMH-type" evidence="6">
    <location>
        <begin position="153"/>
        <end position="336"/>
    </location>
</feature>
<keyword evidence="5" id="KW-0560">Oxidoreductase</keyword>
<proteinExistence type="inferred from homology"/>
<evidence type="ECO:0000256" key="3">
    <source>
        <dbReference type="ARBA" id="ARBA00022630"/>
    </source>
</evidence>
<evidence type="ECO:0000256" key="2">
    <source>
        <dbReference type="ARBA" id="ARBA00005466"/>
    </source>
</evidence>
<dbReference type="SUPFAM" id="SSF56176">
    <property type="entry name" value="FAD-binding/transporter-associated domain-like"/>
    <property type="match status" value="1"/>
</dbReference>
<keyword evidence="8" id="KW-1185">Reference proteome</keyword>
<evidence type="ECO:0000256" key="1">
    <source>
        <dbReference type="ARBA" id="ARBA00001974"/>
    </source>
</evidence>
<dbReference type="InterPro" id="IPR050416">
    <property type="entry name" value="FAD-linked_Oxidoreductase"/>
</dbReference>
<reference evidence="7" key="1">
    <citation type="journal article" date="2020" name="Stud. Mycol.">
        <title>101 Dothideomycetes genomes: a test case for predicting lifestyles and emergence of pathogens.</title>
        <authorList>
            <person name="Haridas S."/>
            <person name="Albert R."/>
            <person name="Binder M."/>
            <person name="Bloem J."/>
            <person name="Labutti K."/>
            <person name="Salamov A."/>
            <person name="Andreopoulos B."/>
            <person name="Baker S."/>
            <person name="Barry K."/>
            <person name="Bills G."/>
            <person name="Bluhm B."/>
            <person name="Cannon C."/>
            <person name="Castanera R."/>
            <person name="Culley D."/>
            <person name="Daum C."/>
            <person name="Ezra D."/>
            <person name="Gonzalez J."/>
            <person name="Henrissat B."/>
            <person name="Kuo A."/>
            <person name="Liang C."/>
            <person name="Lipzen A."/>
            <person name="Lutzoni F."/>
            <person name="Magnuson J."/>
            <person name="Mondo S."/>
            <person name="Nolan M."/>
            <person name="Ohm R."/>
            <person name="Pangilinan J."/>
            <person name="Park H.-J."/>
            <person name="Ramirez L."/>
            <person name="Alfaro M."/>
            <person name="Sun H."/>
            <person name="Tritt A."/>
            <person name="Yoshinaga Y."/>
            <person name="Zwiers L.-H."/>
            <person name="Turgeon B."/>
            <person name="Goodwin S."/>
            <person name="Spatafora J."/>
            <person name="Crous P."/>
            <person name="Grigoriev I."/>
        </authorList>
    </citation>
    <scope>NUCLEOTIDE SEQUENCE</scope>
    <source>
        <strain evidence="7">CBS 279.74</strain>
    </source>
</reference>
<name>A0A6G1KK19_9PLEO</name>
<protein>
    <submittedName>
        <fullName evidence="7">FAD-binding domain-containing protein</fullName>
    </submittedName>
</protein>
<evidence type="ECO:0000256" key="5">
    <source>
        <dbReference type="ARBA" id="ARBA00023002"/>
    </source>
</evidence>
<evidence type="ECO:0000313" key="7">
    <source>
        <dbReference type="EMBL" id="KAF2713178.1"/>
    </source>
</evidence>